<gene>
    <name evidence="3" type="ORF">GCM10011390_19930</name>
</gene>
<keyword evidence="3" id="KW-0012">Acyltransferase</keyword>
<protein>
    <submittedName>
        <fullName evidence="3">Acyltransferase</fullName>
    </submittedName>
</protein>
<dbReference type="AlphaFoldDB" id="A0A917E4N3"/>
<organism evidence="3 4">
    <name type="scientific">Aureimonas endophytica</name>
    <dbReference type="NCBI Taxonomy" id="2027858"/>
    <lineage>
        <taxon>Bacteria</taxon>
        <taxon>Pseudomonadati</taxon>
        <taxon>Pseudomonadota</taxon>
        <taxon>Alphaproteobacteria</taxon>
        <taxon>Hyphomicrobiales</taxon>
        <taxon>Aurantimonadaceae</taxon>
        <taxon>Aureimonas</taxon>
    </lineage>
</organism>
<reference evidence="3" key="1">
    <citation type="journal article" date="2014" name="Int. J. Syst. Evol. Microbiol.">
        <title>Complete genome sequence of Corynebacterium casei LMG S-19264T (=DSM 44701T), isolated from a smear-ripened cheese.</title>
        <authorList>
            <consortium name="US DOE Joint Genome Institute (JGI-PGF)"/>
            <person name="Walter F."/>
            <person name="Albersmeier A."/>
            <person name="Kalinowski J."/>
            <person name="Ruckert C."/>
        </authorList>
    </citation>
    <scope>NUCLEOTIDE SEQUENCE</scope>
    <source>
        <strain evidence="3">CGMCC 1.15367</strain>
    </source>
</reference>
<feature type="transmembrane region" description="Helical" evidence="1">
    <location>
        <begin position="49"/>
        <end position="70"/>
    </location>
</feature>
<evidence type="ECO:0000313" key="3">
    <source>
        <dbReference type="EMBL" id="GGE01114.1"/>
    </source>
</evidence>
<sequence>MAEARKLKFGVLEIGRGVAASLVVLHHAGNIVAQPRFFDAVPFGGHLENFNVGIDFFFVLSGFIIAWVHWPDIGARARLGRYALKRFLRIYPPYWGVVLPLILLYALFPKAGIPSQHDPLNVVTSILLLPNTVQPVLGVAWTLTHEIFFYAVFGAVIVFGRPALWLLPIWGLAILAASGAGELPFPLSFVLSPFNLEFIMGVGAALLLRRRAMPAPWLLAVGGAGAFLALTLFAVHIQENPLLARLAFGGAAVAFVFGTVEIERRHPLRLAPGLALFGAASYAIYLVHPVALSFLVQIASHTLRLTAVPLEVVVIALAALAGGAGLAYHRLVELPLARLAARIVEATRARCAKACLVTKRLADRS</sequence>
<name>A0A917E4N3_9HYPH</name>
<dbReference type="InterPro" id="IPR050879">
    <property type="entry name" value="Acyltransferase_3"/>
</dbReference>
<keyword evidence="1" id="KW-0812">Transmembrane</keyword>
<dbReference type="RefSeq" id="WP_188908048.1">
    <property type="nucleotide sequence ID" value="NZ_BMIQ01000002.1"/>
</dbReference>
<dbReference type="PANTHER" id="PTHR23028:SF131">
    <property type="entry name" value="BLR2367 PROTEIN"/>
    <property type="match status" value="1"/>
</dbReference>
<dbReference type="GO" id="GO:0016020">
    <property type="term" value="C:membrane"/>
    <property type="evidence" value="ECO:0007669"/>
    <property type="project" value="TreeGrafter"/>
</dbReference>
<keyword evidence="1" id="KW-0472">Membrane</keyword>
<dbReference type="InterPro" id="IPR002656">
    <property type="entry name" value="Acyl_transf_3_dom"/>
</dbReference>
<feature type="transmembrane region" description="Helical" evidence="1">
    <location>
        <begin position="308"/>
        <end position="328"/>
    </location>
</feature>
<dbReference type="GO" id="GO:0016747">
    <property type="term" value="F:acyltransferase activity, transferring groups other than amino-acyl groups"/>
    <property type="evidence" value="ECO:0007669"/>
    <property type="project" value="InterPro"/>
</dbReference>
<keyword evidence="3" id="KW-0808">Transferase</keyword>
<reference evidence="3" key="2">
    <citation type="submission" date="2020-09" db="EMBL/GenBank/DDBJ databases">
        <authorList>
            <person name="Sun Q."/>
            <person name="Zhou Y."/>
        </authorList>
    </citation>
    <scope>NUCLEOTIDE SEQUENCE</scope>
    <source>
        <strain evidence="3">CGMCC 1.15367</strain>
    </source>
</reference>
<dbReference type="EMBL" id="BMIQ01000002">
    <property type="protein sequence ID" value="GGE01114.1"/>
    <property type="molecule type" value="Genomic_DNA"/>
</dbReference>
<keyword evidence="4" id="KW-1185">Reference proteome</keyword>
<accession>A0A917E4N3</accession>
<dbReference type="PANTHER" id="PTHR23028">
    <property type="entry name" value="ACETYLTRANSFERASE"/>
    <property type="match status" value="1"/>
</dbReference>
<comment type="caution">
    <text evidence="3">The sequence shown here is derived from an EMBL/GenBank/DDBJ whole genome shotgun (WGS) entry which is preliminary data.</text>
</comment>
<feature type="transmembrane region" description="Helical" evidence="1">
    <location>
        <begin position="147"/>
        <end position="167"/>
    </location>
</feature>
<proteinExistence type="predicted"/>
<dbReference type="GO" id="GO:0000271">
    <property type="term" value="P:polysaccharide biosynthetic process"/>
    <property type="evidence" value="ECO:0007669"/>
    <property type="project" value="TreeGrafter"/>
</dbReference>
<feature type="transmembrane region" description="Helical" evidence="1">
    <location>
        <begin position="91"/>
        <end position="108"/>
    </location>
</feature>
<evidence type="ECO:0000256" key="1">
    <source>
        <dbReference type="SAM" id="Phobius"/>
    </source>
</evidence>
<keyword evidence="1" id="KW-1133">Transmembrane helix</keyword>
<feature type="domain" description="Acyltransferase 3" evidence="2">
    <location>
        <begin position="12"/>
        <end position="324"/>
    </location>
</feature>
<dbReference type="Pfam" id="PF01757">
    <property type="entry name" value="Acyl_transf_3"/>
    <property type="match status" value="1"/>
</dbReference>
<feature type="transmembrane region" description="Helical" evidence="1">
    <location>
        <begin position="243"/>
        <end position="262"/>
    </location>
</feature>
<evidence type="ECO:0000313" key="4">
    <source>
        <dbReference type="Proteomes" id="UP000644699"/>
    </source>
</evidence>
<feature type="transmembrane region" description="Helical" evidence="1">
    <location>
        <begin position="215"/>
        <end position="237"/>
    </location>
</feature>
<dbReference type="Proteomes" id="UP000644699">
    <property type="component" value="Unassembled WGS sequence"/>
</dbReference>
<evidence type="ECO:0000259" key="2">
    <source>
        <dbReference type="Pfam" id="PF01757"/>
    </source>
</evidence>
<feature type="transmembrane region" description="Helical" evidence="1">
    <location>
        <begin position="274"/>
        <end position="296"/>
    </location>
</feature>
<feature type="transmembrane region" description="Helical" evidence="1">
    <location>
        <begin position="187"/>
        <end position="208"/>
    </location>
</feature>